<proteinExistence type="inferred from homology"/>
<feature type="signal peptide" evidence="2">
    <location>
        <begin position="1"/>
        <end position="23"/>
    </location>
</feature>
<dbReference type="InterPro" id="IPR000528">
    <property type="entry name" value="Plant_nsLTP"/>
</dbReference>
<dbReference type="GO" id="GO:0006869">
    <property type="term" value="P:lipid transport"/>
    <property type="evidence" value="ECO:0007669"/>
    <property type="project" value="InterPro"/>
</dbReference>
<dbReference type="Gene3D" id="1.10.110.10">
    <property type="entry name" value="Plant lipid-transfer and hydrophobic proteins"/>
    <property type="match status" value="1"/>
</dbReference>
<name>A0AAV0RN56_9ROSI</name>
<evidence type="ECO:0000256" key="2">
    <source>
        <dbReference type="SAM" id="SignalP"/>
    </source>
</evidence>
<dbReference type="PANTHER" id="PTHR33076">
    <property type="entry name" value="NON-SPECIFIC LIPID-TRANSFER PROTEIN 2-RELATED"/>
    <property type="match status" value="1"/>
</dbReference>
<dbReference type="EMBL" id="CAMGYJ010000011">
    <property type="protein sequence ID" value="CAI0557979.1"/>
    <property type="molecule type" value="Genomic_DNA"/>
</dbReference>
<dbReference type="PRINTS" id="PR00382">
    <property type="entry name" value="LIPIDTRNSFER"/>
</dbReference>
<protein>
    <submittedName>
        <fullName evidence="3">Uncharacterized protein</fullName>
    </submittedName>
</protein>
<gene>
    <name evidence="3" type="ORF">LITE_LOCUS48561</name>
</gene>
<sequence>MASTKVQVLVAVMVVASAQLAQGAVTCGQVASNISPCINYGLAAGLPGKCRVDVGFPISTSTDCSKVR</sequence>
<accession>A0AAV0RN56</accession>
<dbReference type="AlphaFoldDB" id="A0AAV0RN56"/>
<dbReference type="PROSITE" id="PS00597">
    <property type="entry name" value="PLANT_LTP"/>
    <property type="match status" value="1"/>
</dbReference>
<comment type="caution">
    <text evidence="3">The sequence shown here is derived from an EMBL/GenBank/DDBJ whole genome shotgun (WGS) entry which is preliminary data.</text>
</comment>
<evidence type="ECO:0000313" key="3">
    <source>
        <dbReference type="EMBL" id="CAI0557979.1"/>
    </source>
</evidence>
<dbReference type="Proteomes" id="UP001154282">
    <property type="component" value="Unassembled WGS sequence"/>
</dbReference>
<dbReference type="GO" id="GO:0008289">
    <property type="term" value="F:lipid binding"/>
    <property type="evidence" value="ECO:0007669"/>
    <property type="project" value="InterPro"/>
</dbReference>
<keyword evidence="2" id="KW-0732">Signal</keyword>
<keyword evidence="4" id="KW-1185">Reference proteome</keyword>
<comment type="similarity">
    <text evidence="1">Belongs to the plant LTP family.</text>
</comment>
<dbReference type="SUPFAM" id="SSF47699">
    <property type="entry name" value="Bifunctional inhibitor/lipid-transfer protein/seed storage 2S albumin"/>
    <property type="match status" value="1"/>
</dbReference>
<dbReference type="InterPro" id="IPR036312">
    <property type="entry name" value="Bifun_inhib/LTP/seed_sf"/>
</dbReference>
<evidence type="ECO:0000256" key="1">
    <source>
        <dbReference type="ARBA" id="ARBA00009748"/>
    </source>
</evidence>
<evidence type="ECO:0000313" key="4">
    <source>
        <dbReference type="Proteomes" id="UP001154282"/>
    </source>
</evidence>
<organism evidence="3 4">
    <name type="scientific">Linum tenue</name>
    <dbReference type="NCBI Taxonomy" id="586396"/>
    <lineage>
        <taxon>Eukaryota</taxon>
        <taxon>Viridiplantae</taxon>
        <taxon>Streptophyta</taxon>
        <taxon>Embryophyta</taxon>
        <taxon>Tracheophyta</taxon>
        <taxon>Spermatophyta</taxon>
        <taxon>Magnoliopsida</taxon>
        <taxon>eudicotyledons</taxon>
        <taxon>Gunneridae</taxon>
        <taxon>Pentapetalae</taxon>
        <taxon>rosids</taxon>
        <taxon>fabids</taxon>
        <taxon>Malpighiales</taxon>
        <taxon>Linaceae</taxon>
        <taxon>Linum</taxon>
    </lineage>
</organism>
<feature type="chain" id="PRO_5043404311" evidence="2">
    <location>
        <begin position="24"/>
        <end position="68"/>
    </location>
</feature>
<reference evidence="3" key="1">
    <citation type="submission" date="2022-08" db="EMBL/GenBank/DDBJ databases">
        <authorList>
            <person name="Gutierrez-Valencia J."/>
        </authorList>
    </citation>
    <scope>NUCLEOTIDE SEQUENCE</scope>
</reference>